<accession>K4CSY1</accession>
<dbReference type="Gramene" id="Solyc09g042790.1.1">
    <property type="protein sequence ID" value="Solyc09g042790.1.1"/>
    <property type="gene ID" value="Solyc09g042790.1"/>
</dbReference>
<reference evidence="2" key="2">
    <citation type="submission" date="2013-04" db="UniProtKB">
        <authorList>
            <consortium name="EnsemblPlants"/>
        </authorList>
    </citation>
    <scope>IDENTIFICATION</scope>
    <source>
        <strain evidence="2">cv. Heinz 1706</strain>
    </source>
</reference>
<proteinExistence type="predicted"/>
<feature type="signal peptide" evidence="1">
    <location>
        <begin position="1"/>
        <end position="20"/>
    </location>
</feature>
<feature type="chain" id="PRO_5003877025" evidence="1">
    <location>
        <begin position="21"/>
        <end position="76"/>
    </location>
</feature>
<dbReference type="AlphaFoldDB" id="K4CSY1"/>
<evidence type="ECO:0000313" key="2">
    <source>
        <dbReference type="EnsemblPlants" id="Solyc09g042790.1.1"/>
    </source>
</evidence>
<reference evidence="2" key="1">
    <citation type="journal article" date="2012" name="Nature">
        <title>The tomato genome sequence provides insights into fleshy fruit evolution.</title>
        <authorList>
            <consortium name="Tomato Genome Consortium"/>
        </authorList>
    </citation>
    <scope>NUCLEOTIDE SEQUENCE [LARGE SCALE GENOMIC DNA]</scope>
    <source>
        <strain evidence="2">cv. Heinz 1706</strain>
    </source>
</reference>
<organism evidence="2">
    <name type="scientific">Solanum lycopersicum</name>
    <name type="common">Tomato</name>
    <name type="synonym">Lycopersicon esculentum</name>
    <dbReference type="NCBI Taxonomy" id="4081"/>
    <lineage>
        <taxon>Eukaryota</taxon>
        <taxon>Viridiplantae</taxon>
        <taxon>Streptophyta</taxon>
        <taxon>Embryophyta</taxon>
        <taxon>Tracheophyta</taxon>
        <taxon>Spermatophyta</taxon>
        <taxon>Magnoliopsida</taxon>
        <taxon>eudicotyledons</taxon>
        <taxon>Gunneridae</taxon>
        <taxon>Pentapetalae</taxon>
        <taxon>asterids</taxon>
        <taxon>lamiids</taxon>
        <taxon>Solanales</taxon>
        <taxon>Solanaceae</taxon>
        <taxon>Solanoideae</taxon>
        <taxon>Solaneae</taxon>
        <taxon>Solanum</taxon>
        <taxon>Solanum subgen. Lycopersicon</taxon>
    </lineage>
</organism>
<dbReference type="Proteomes" id="UP000004994">
    <property type="component" value="Chromosome 9"/>
</dbReference>
<name>K4CSY1_SOLLC</name>
<dbReference type="HOGENOM" id="CLU_2659286_0_0_1"/>
<dbReference type="EnsemblPlants" id="Solyc09g042790.1.1">
    <property type="protein sequence ID" value="Solyc09g042790.1.1"/>
    <property type="gene ID" value="Solyc09g042790.1"/>
</dbReference>
<dbReference type="PaxDb" id="4081-Solyc09g042790.1.1"/>
<keyword evidence="1" id="KW-0732">Signal</keyword>
<dbReference type="InParanoid" id="K4CSY1"/>
<keyword evidence="3" id="KW-1185">Reference proteome</keyword>
<sequence>MVISVVVISLIFSLMDKVKIGGWMDGWMYVGDWFRSQNNGERLDLWIEVVPVWVSVGRPGTPPSLHLKPSAFDPRQ</sequence>
<protein>
    <submittedName>
        <fullName evidence="2">Uncharacterized protein</fullName>
    </submittedName>
</protein>
<evidence type="ECO:0000256" key="1">
    <source>
        <dbReference type="SAM" id="SignalP"/>
    </source>
</evidence>
<evidence type="ECO:0000313" key="3">
    <source>
        <dbReference type="Proteomes" id="UP000004994"/>
    </source>
</evidence>